<dbReference type="AlphaFoldDB" id="A0A919DMT6"/>
<gene>
    <name evidence="2" type="ORF">GCM10017771_87730</name>
</gene>
<proteinExistence type="predicted"/>
<name>A0A919DMT6_9ACTN</name>
<feature type="region of interest" description="Disordered" evidence="1">
    <location>
        <begin position="56"/>
        <end position="82"/>
    </location>
</feature>
<comment type="caution">
    <text evidence="2">The sequence shown here is derived from an EMBL/GenBank/DDBJ whole genome shotgun (WGS) entry which is preliminary data.</text>
</comment>
<reference evidence="2" key="2">
    <citation type="submission" date="2020-09" db="EMBL/GenBank/DDBJ databases">
        <authorList>
            <person name="Sun Q."/>
            <person name="Zhou Y."/>
        </authorList>
    </citation>
    <scope>NUCLEOTIDE SEQUENCE</scope>
    <source>
        <strain evidence="2">CGMCC 4.7403</strain>
    </source>
</reference>
<evidence type="ECO:0000313" key="2">
    <source>
        <dbReference type="EMBL" id="GHE64310.1"/>
    </source>
</evidence>
<organism evidence="2 3">
    <name type="scientific">Streptomyces capitiformicae</name>
    <dbReference type="NCBI Taxonomy" id="2014920"/>
    <lineage>
        <taxon>Bacteria</taxon>
        <taxon>Bacillati</taxon>
        <taxon>Actinomycetota</taxon>
        <taxon>Actinomycetes</taxon>
        <taxon>Kitasatosporales</taxon>
        <taxon>Streptomycetaceae</taxon>
        <taxon>Streptomyces</taxon>
    </lineage>
</organism>
<protein>
    <submittedName>
        <fullName evidence="2">Uncharacterized protein</fullName>
    </submittedName>
</protein>
<evidence type="ECO:0000313" key="3">
    <source>
        <dbReference type="Proteomes" id="UP000603227"/>
    </source>
</evidence>
<accession>A0A919DMT6</accession>
<evidence type="ECO:0000256" key="1">
    <source>
        <dbReference type="SAM" id="MobiDB-lite"/>
    </source>
</evidence>
<reference evidence="2" key="1">
    <citation type="journal article" date="2014" name="Int. J. Syst. Evol. Microbiol.">
        <title>Complete genome sequence of Corynebacterium casei LMG S-19264T (=DSM 44701T), isolated from a smear-ripened cheese.</title>
        <authorList>
            <consortium name="US DOE Joint Genome Institute (JGI-PGF)"/>
            <person name="Walter F."/>
            <person name="Albersmeier A."/>
            <person name="Kalinowski J."/>
            <person name="Ruckert C."/>
        </authorList>
    </citation>
    <scope>NUCLEOTIDE SEQUENCE</scope>
    <source>
        <strain evidence="2">CGMCC 4.7403</strain>
    </source>
</reference>
<dbReference type="Proteomes" id="UP000603227">
    <property type="component" value="Unassembled WGS sequence"/>
</dbReference>
<keyword evidence="3" id="KW-1185">Reference proteome</keyword>
<sequence>MPYLGVAVLGGTGQVVEEPAGSGDRVAVSVKAPCGEVVGVGVHADHALGESGFEWDGRGGRDLSGGVHVPAPAPGVDGGPPE</sequence>
<dbReference type="EMBL" id="BNAT01000059">
    <property type="protein sequence ID" value="GHE64310.1"/>
    <property type="molecule type" value="Genomic_DNA"/>
</dbReference>